<proteinExistence type="inferred from homology"/>
<dbReference type="InterPro" id="IPR003772">
    <property type="entry name" value="YceD"/>
</dbReference>
<evidence type="ECO:0000256" key="1">
    <source>
        <dbReference type="ARBA" id="ARBA00002868"/>
    </source>
</evidence>
<evidence type="ECO:0000313" key="6">
    <source>
        <dbReference type="EMBL" id="SVA05735.1"/>
    </source>
</evidence>
<accession>A0A381SNX9</accession>
<dbReference type="PANTHER" id="PTHR38099">
    <property type="entry name" value="LARGE RIBOSOMAL RNA SUBUNIT ACCUMULATION PROTEIN YCED"/>
    <property type="match status" value="1"/>
</dbReference>
<sequence length="184" mass="20664">MFKNTLNIKDFSDLSRKNYVIDHVIPAITFPRLPRFLIDDNQTDGNQVSINLKFFTEQSIYPKIKGSISVSLTMECKRCLGPIEWQSETFIDFLIIESLDQNKTGPSSVNTIAVNSDGLSIEKIVEDEVLSMIPLSLMHNKVALCENNDTLGLFLAVSNKSNGNHQKNKPFSGLDKLLKAKDKD</sequence>
<comment type="similarity">
    <text evidence="2">Belongs to the DUF177 domain family.</text>
</comment>
<dbReference type="GO" id="GO:0042254">
    <property type="term" value="P:ribosome biogenesis"/>
    <property type="evidence" value="ECO:0007669"/>
    <property type="project" value="UniProtKB-KW"/>
</dbReference>
<organism evidence="6">
    <name type="scientific">marine metagenome</name>
    <dbReference type="NCBI Taxonomy" id="408172"/>
    <lineage>
        <taxon>unclassified sequences</taxon>
        <taxon>metagenomes</taxon>
        <taxon>ecological metagenomes</taxon>
    </lineage>
</organism>
<dbReference type="AlphaFoldDB" id="A0A381SNX9"/>
<reference evidence="6" key="1">
    <citation type="submission" date="2018-05" db="EMBL/GenBank/DDBJ databases">
        <authorList>
            <person name="Lanie J.A."/>
            <person name="Ng W.-L."/>
            <person name="Kazmierczak K.M."/>
            <person name="Andrzejewski T.M."/>
            <person name="Davidsen T.M."/>
            <person name="Wayne K.J."/>
            <person name="Tettelin H."/>
            <person name="Glass J.I."/>
            <person name="Rusch D."/>
            <person name="Podicherti R."/>
            <person name="Tsui H.-C.T."/>
            <person name="Winkler M.E."/>
        </authorList>
    </citation>
    <scope>NUCLEOTIDE SEQUENCE</scope>
</reference>
<dbReference type="Pfam" id="PF02620">
    <property type="entry name" value="YceD"/>
    <property type="match status" value="1"/>
</dbReference>
<evidence type="ECO:0000256" key="4">
    <source>
        <dbReference type="ARBA" id="ARBA00022517"/>
    </source>
</evidence>
<comment type="function">
    <text evidence="1">Plays a role in synthesis, processing and/or stability of 23S rRNA.</text>
</comment>
<gene>
    <name evidence="6" type="ORF">METZ01_LOCUS58589</name>
</gene>
<evidence type="ECO:0000256" key="5">
    <source>
        <dbReference type="ARBA" id="ARBA00031841"/>
    </source>
</evidence>
<dbReference type="EMBL" id="UINC01003371">
    <property type="protein sequence ID" value="SVA05735.1"/>
    <property type="molecule type" value="Genomic_DNA"/>
</dbReference>
<keyword evidence="4" id="KW-0690">Ribosome biogenesis</keyword>
<evidence type="ECO:0000256" key="3">
    <source>
        <dbReference type="ARBA" id="ARBA00015716"/>
    </source>
</evidence>
<dbReference type="InterPro" id="IPR039255">
    <property type="entry name" value="YceD_bac"/>
</dbReference>
<dbReference type="PANTHER" id="PTHR38099:SF1">
    <property type="entry name" value="LARGE RIBOSOMAL RNA SUBUNIT ACCUMULATION PROTEIN YCED"/>
    <property type="match status" value="1"/>
</dbReference>
<name>A0A381SNX9_9ZZZZ</name>
<protein>
    <recommendedName>
        <fullName evidence="3">Large ribosomal RNA subunit accumulation protein YceD</fullName>
    </recommendedName>
    <alternativeName>
        <fullName evidence="5">23S rRNA accumulation protein YceD</fullName>
    </alternativeName>
</protein>
<evidence type="ECO:0000256" key="2">
    <source>
        <dbReference type="ARBA" id="ARBA00010740"/>
    </source>
</evidence>
<dbReference type="GO" id="GO:0005829">
    <property type="term" value="C:cytosol"/>
    <property type="evidence" value="ECO:0007669"/>
    <property type="project" value="TreeGrafter"/>
</dbReference>